<evidence type="ECO:0000256" key="8">
    <source>
        <dbReference type="SAM" id="MobiDB-lite"/>
    </source>
</evidence>
<organism evidence="10 11">
    <name type="scientific">Candidatus Anaerobiospirillum pullistercoris</name>
    <dbReference type="NCBI Taxonomy" id="2838452"/>
    <lineage>
        <taxon>Bacteria</taxon>
        <taxon>Pseudomonadati</taxon>
        <taxon>Pseudomonadota</taxon>
        <taxon>Gammaproteobacteria</taxon>
        <taxon>Aeromonadales</taxon>
        <taxon>Succinivibrionaceae</taxon>
        <taxon>Anaerobiospirillum</taxon>
    </lineage>
</organism>
<dbReference type="GO" id="GO:0051301">
    <property type="term" value="P:cell division"/>
    <property type="evidence" value="ECO:0007669"/>
    <property type="project" value="UniProtKB-KW"/>
</dbReference>
<dbReference type="InterPro" id="IPR011922">
    <property type="entry name" value="Cell_div_FtsL"/>
</dbReference>
<comment type="caution">
    <text evidence="10">The sequence shown here is derived from an EMBL/GenBank/DDBJ whole genome shotgun (WGS) entry which is preliminary data.</text>
</comment>
<feature type="region of interest" description="Disordered" evidence="8">
    <location>
        <begin position="191"/>
        <end position="294"/>
    </location>
</feature>
<feature type="compositionally biased region" description="Polar residues" evidence="8">
    <location>
        <begin position="263"/>
        <end position="273"/>
    </location>
</feature>
<evidence type="ECO:0000256" key="4">
    <source>
        <dbReference type="ARBA" id="ARBA00022692"/>
    </source>
</evidence>
<evidence type="ECO:0000256" key="7">
    <source>
        <dbReference type="ARBA" id="ARBA00023306"/>
    </source>
</evidence>
<evidence type="ECO:0000256" key="9">
    <source>
        <dbReference type="SAM" id="Phobius"/>
    </source>
</evidence>
<evidence type="ECO:0000313" key="10">
    <source>
        <dbReference type="EMBL" id="HIX56841.1"/>
    </source>
</evidence>
<keyword evidence="7" id="KW-0131">Cell cycle</keyword>
<reference evidence="10" key="1">
    <citation type="journal article" date="2021" name="PeerJ">
        <title>Extensive microbial diversity within the chicken gut microbiome revealed by metagenomics and culture.</title>
        <authorList>
            <person name="Gilroy R."/>
            <person name="Ravi A."/>
            <person name="Getino M."/>
            <person name="Pursley I."/>
            <person name="Horton D.L."/>
            <person name="Alikhan N.F."/>
            <person name="Baker D."/>
            <person name="Gharbi K."/>
            <person name="Hall N."/>
            <person name="Watson M."/>
            <person name="Adriaenssens E.M."/>
            <person name="Foster-Nyarko E."/>
            <person name="Jarju S."/>
            <person name="Secka A."/>
            <person name="Antonio M."/>
            <person name="Oren A."/>
            <person name="Chaudhuri R.R."/>
            <person name="La Ragione R."/>
            <person name="Hildebrand F."/>
            <person name="Pallen M.J."/>
        </authorList>
    </citation>
    <scope>NUCLEOTIDE SEQUENCE</scope>
    <source>
        <strain evidence="10">USASDec5-558</strain>
    </source>
</reference>
<feature type="compositionally biased region" description="Basic and acidic residues" evidence="8">
    <location>
        <begin position="221"/>
        <end position="238"/>
    </location>
</feature>
<dbReference type="Pfam" id="PF04999">
    <property type="entry name" value="FtsL"/>
    <property type="match status" value="1"/>
</dbReference>
<dbReference type="EMBL" id="DXEV01000097">
    <property type="protein sequence ID" value="HIX56841.1"/>
    <property type="molecule type" value="Genomic_DNA"/>
</dbReference>
<keyword evidence="6 9" id="KW-0472">Membrane</keyword>
<keyword evidence="4 9" id="KW-0812">Transmembrane</keyword>
<feature type="compositionally biased region" description="Low complexity" evidence="8">
    <location>
        <begin position="191"/>
        <end position="200"/>
    </location>
</feature>
<dbReference type="GO" id="GO:0005886">
    <property type="term" value="C:plasma membrane"/>
    <property type="evidence" value="ECO:0007669"/>
    <property type="project" value="UniProtKB-SubCell"/>
</dbReference>
<evidence type="ECO:0000256" key="1">
    <source>
        <dbReference type="ARBA" id="ARBA00004401"/>
    </source>
</evidence>
<feature type="transmembrane region" description="Helical" evidence="9">
    <location>
        <begin position="451"/>
        <end position="469"/>
    </location>
</feature>
<evidence type="ECO:0000256" key="2">
    <source>
        <dbReference type="ARBA" id="ARBA00022475"/>
    </source>
</evidence>
<reference evidence="10" key="2">
    <citation type="submission" date="2021-04" db="EMBL/GenBank/DDBJ databases">
        <authorList>
            <person name="Gilroy R."/>
        </authorList>
    </citation>
    <scope>NUCLEOTIDE SEQUENCE</scope>
    <source>
        <strain evidence="10">USASDec5-558</strain>
    </source>
</reference>
<dbReference type="Proteomes" id="UP000886829">
    <property type="component" value="Unassembled WGS sequence"/>
</dbReference>
<comment type="subcellular location">
    <subcellularLocation>
        <location evidence="1">Cell membrane</location>
        <topology evidence="1">Single-pass type II membrane protein</topology>
    </subcellularLocation>
</comment>
<protein>
    <submittedName>
        <fullName evidence="10">Cell division protein FtsL</fullName>
    </submittedName>
</protein>
<gene>
    <name evidence="10" type="ORF">H9850_05150</name>
</gene>
<evidence type="ECO:0000256" key="3">
    <source>
        <dbReference type="ARBA" id="ARBA00022618"/>
    </source>
</evidence>
<keyword evidence="5 9" id="KW-1133">Transmembrane helix</keyword>
<name>A0A9D1WCT8_9GAMM</name>
<accession>A0A9D1WCT8</accession>
<sequence>MRAFFSRQRHRRDPHEMDMALPELGSSVDSSDVQLEADQAQWASSVLGGVSDDEVAPVHRRHHESVAAATAAPAPAVAPAAAYAAASTAEEEPSPNAILNPAAVVLQSEQDPMEFSPEALKELEAAAAAVFAEPSPESEQDAVVSESANSEQTSVPAEQTVAASVAESVAVVSVAEQASAAADVANQADADADADVAQAPEQERESAAASMVTQDIAEQAESAKEAKDSAEDSAKDIAESCAEDSADGVTLHADTKPEGEPTSVASDPSSDWNFSLEEVDSSSLQNQPRMSLSPLLEGEAKARYERQEELQAERDSARKQIFFVLSDENESEIFDASVHNTQLIQVRKPTLLDDDNEYGDAETEDFVTGNVTVLATGTDSARAVSAGGCGVAAEAGEAESESEEEPNVEELAFLPGKEQFRSTFSLGEDASLRPREPKLLPMLMDDLLHNWLVYSLAILACLLCLAKIYQVQETRELTASLNEITFNNADLDKEWLNLMATRQSLSEHAKIRTFASEQLQMQAPKIESEHVISLTPPTRR</sequence>
<keyword evidence="2" id="KW-1003">Cell membrane</keyword>
<dbReference type="AlphaFoldDB" id="A0A9D1WCT8"/>
<evidence type="ECO:0000313" key="11">
    <source>
        <dbReference type="Proteomes" id="UP000886829"/>
    </source>
</evidence>
<keyword evidence="3 10" id="KW-0132">Cell division</keyword>
<feature type="region of interest" description="Disordered" evidence="8">
    <location>
        <begin position="130"/>
        <end position="156"/>
    </location>
</feature>
<evidence type="ECO:0000256" key="5">
    <source>
        <dbReference type="ARBA" id="ARBA00022989"/>
    </source>
</evidence>
<evidence type="ECO:0000256" key="6">
    <source>
        <dbReference type="ARBA" id="ARBA00023136"/>
    </source>
</evidence>
<feature type="compositionally biased region" description="Polar residues" evidence="8">
    <location>
        <begin position="281"/>
        <end position="290"/>
    </location>
</feature>
<feature type="compositionally biased region" description="Polar residues" evidence="8">
    <location>
        <begin position="146"/>
        <end position="156"/>
    </location>
</feature>
<proteinExistence type="predicted"/>